<dbReference type="PROSITE" id="PS00099">
    <property type="entry name" value="THIOLASE_3"/>
    <property type="match status" value="1"/>
</dbReference>
<dbReference type="GO" id="GO:0006635">
    <property type="term" value="P:fatty acid beta-oxidation"/>
    <property type="evidence" value="ECO:0007669"/>
    <property type="project" value="TreeGrafter"/>
</dbReference>
<dbReference type="Pfam" id="PF00108">
    <property type="entry name" value="Thiolase_N"/>
    <property type="match status" value="2"/>
</dbReference>
<dbReference type="InterPro" id="IPR020610">
    <property type="entry name" value="Thiolase_AS"/>
</dbReference>
<keyword evidence="10 11" id="KW-0012">Acyltransferase</keyword>
<dbReference type="InterPro" id="IPR020616">
    <property type="entry name" value="Thiolase_N"/>
</dbReference>
<comment type="subunit">
    <text evidence="3">Homotetramer.</text>
</comment>
<evidence type="ECO:0000256" key="8">
    <source>
        <dbReference type="ARBA" id="ARBA00022958"/>
    </source>
</evidence>
<evidence type="ECO:0000256" key="4">
    <source>
        <dbReference type="ARBA" id="ARBA00012705"/>
    </source>
</evidence>
<dbReference type="Gene3D" id="3.40.47.10">
    <property type="match status" value="1"/>
</dbReference>
<dbReference type="AlphaFoldDB" id="A0A7J7IEX1"/>
<dbReference type="GO" id="GO:0003985">
    <property type="term" value="F:acetyl-CoA C-acetyltransferase activity"/>
    <property type="evidence" value="ECO:0007669"/>
    <property type="project" value="UniProtKB-EC"/>
</dbReference>
<accession>A0A7J7IEX1</accession>
<dbReference type="GO" id="GO:0005739">
    <property type="term" value="C:mitochondrion"/>
    <property type="evidence" value="ECO:0007669"/>
    <property type="project" value="UniProtKB-SubCell"/>
</dbReference>
<dbReference type="GO" id="GO:0046872">
    <property type="term" value="F:metal ion binding"/>
    <property type="evidence" value="ECO:0007669"/>
    <property type="project" value="UniProtKB-KW"/>
</dbReference>
<keyword evidence="8" id="KW-0630">Potassium</keyword>
<feature type="domain" description="Thiolase C-terminal" evidence="14">
    <location>
        <begin position="389"/>
        <end position="572"/>
    </location>
</feature>
<proteinExistence type="inferred from homology"/>
<name>A0A7J7IEX1_9RHOD</name>
<dbReference type="InterPro" id="IPR016039">
    <property type="entry name" value="Thiolase-like"/>
</dbReference>
<dbReference type="EMBL" id="VWRR01000013">
    <property type="protein sequence ID" value="KAF6001656.1"/>
    <property type="molecule type" value="Genomic_DNA"/>
</dbReference>
<dbReference type="PROSITE" id="PS00737">
    <property type="entry name" value="THIOLASE_2"/>
    <property type="match status" value="1"/>
</dbReference>
<keyword evidence="9" id="KW-0496">Mitochondrion</keyword>
<dbReference type="InterPro" id="IPR020615">
    <property type="entry name" value="Thiolase_acyl_enz_int_AS"/>
</dbReference>
<dbReference type="PROSITE" id="PS00098">
    <property type="entry name" value="THIOLASE_1"/>
    <property type="match status" value="1"/>
</dbReference>
<evidence type="ECO:0000259" key="13">
    <source>
        <dbReference type="Pfam" id="PF00108"/>
    </source>
</evidence>
<keyword evidence="5 11" id="KW-0808">Transferase</keyword>
<evidence type="ECO:0000313" key="16">
    <source>
        <dbReference type="Proteomes" id="UP000530660"/>
    </source>
</evidence>
<evidence type="ECO:0000259" key="14">
    <source>
        <dbReference type="Pfam" id="PF02803"/>
    </source>
</evidence>
<keyword evidence="7" id="KW-0809">Transit peptide</keyword>
<feature type="domain" description="Thiolase N-terminal" evidence="13">
    <location>
        <begin position="36"/>
        <end position="201"/>
    </location>
</feature>
<organism evidence="15 16">
    <name type="scientific">Cyanidiococcus yangmingshanensis</name>
    <dbReference type="NCBI Taxonomy" id="2690220"/>
    <lineage>
        <taxon>Eukaryota</taxon>
        <taxon>Rhodophyta</taxon>
        <taxon>Bangiophyceae</taxon>
        <taxon>Cyanidiales</taxon>
        <taxon>Cyanidiaceae</taxon>
        <taxon>Cyanidiococcus</taxon>
    </lineage>
</organism>
<evidence type="ECO:0000256" key="9">
    <source>
        <dbReference type="ARBA" id="ARBA00023128"/>
    </source>
</evidence>
<feature type="domain" description="Thiolase N-terminal" evidence="13">
    <location>
        <begin position="225"/>
        <end position="378"/>
    </location>
</feature>
<dbReference type="Pfam" id="PF02803">
    <property type="entry name" value="Thiolase_C"/>
    <property type="match status" value="1"/>
</dbReference>
<dbReference type="EC" id="2.3.1.9" evidence="4"/>
<evidence type="ECO:0000256" key="11">
    <source>
        <dbReference type="RuleBase" id="RU003557"/>
    </source>
</evidence>
<dbReference type="NCBIfam" id="TIGR01930">
    <property type="entry name" value="AcCoA-C-Actrans"/>
    <property type="match status" value="1"/>
</dbReference>
<evidence type="ECO:0000256" key="12">
    <source>
        <dbReference type="SAM" id="MobiDB-lite"/>
    </source>
</evidence>
<comment type="caution">
    <text evidence="15">The sequence shown here is derived from an EMBL/GenBank/DDBJ whole genome shotgun (WGS) entry which is preliminary data.</text>
</comment>
<dbReference type="SUPFAM" id="SSF53901">
    <property type="entry name" value="Thiolase-like"/>
    <property type="match status" value="2"/>
</dbReference>
<evidence type="ECO:0000256" key="6">
    <source>
        <dbReference type="ARBA" id="ARBA00022723"/>
    </source>
</evidence>
<keyword evidence="16" id="KW-1185">Reference proteome</keyword>
<sequence>MLRSQTLRLGFECFKPAFRGKRWFCAPGEALRDDDVCILSFARTPIGSFGGKLAHLTAVQLGAIAVNAAVVRAARLERNLVTDCYLGQVLSAGCGQSPARRAALLADLPDSVRCLTVNKVCASGMKAVTIACDAIRLGHAEVVVAGGMESMSNAPFYLMENEIAVNRSRRPSSGRRSRELGHRTLFDGLLLDGLLDSYTDRDILKSAFRTGASALTNTGEAGLEAGQPMGFYADRLASSMGILREEQDNFAVHSYSRAAKATAQQLFAKEIVPIELPAETHGAAPSERFKDTILTASGSASVDSHGAIVGHEHVPLLKTDEELERLVQIDRMPTLTPLFPPVRTAGAKSGSEVSVGGTITAGNASKISDGAAALVLASGRAVRRYNLVPLARILAHADAEQSPERFATTPALALPLALKRAGLSISDLDYLEINEAFACVPIMVLKMLAASHATDANAGDSLRARAASTVGAHGSSPSNAPAGPDHLHALGASGAGAVSPTGVGAGSTFPDIMSSEHVNAWGGAVALGHPLGCSGARIVVTLTNILRSRTARFGAATICNGGGGATALVLERIDIGPDR</sequence>
<protein>
    <recommendedName>
        <fullName evidence="4">acetyl-CoA C-acetyltransferase</fullName>
        <ecNumber evidence="4">2.3.1.9</ecNumber>
    </recommendedName>
</protein>
<comment type="subcellular location">
    <subcellularLocation>
        <location evidence="1">Mitochondrion</location>
    </subcellularLocation>
</comment>
<evidence type="ECO:0000256" key="7">
    <source>
        <dbReference type="ARBA" id="ARBA00022946"/>
    </source>
</evidence>
<dbReference type="OrthoDB" id="429at2759"/>
<evidence type="ECO:0000256" key="3">
    <source>
        <dbReference type="ARBA" id="ARBA00011881"/>
    </source>
</evidence>
<dbReference type="PANTHER" id="PTHR18919">
    <property type="entry name" value="ACETYL-COA C-ACYLTRANSFERASE"/>
    <property type="match status" value="1"/>
</dbReference>
<evidence type="ECO:0000256" key="1">
    <source>
        <dbReference type="ARBA" id="ARBA00004173"/>
    </source>
</evidence>
<comment type="similarity">
    <text evidence="2 11">Belongs to the thiolase-like superfamily. Thiolase family.</text>
</comment>
<dbReference type="CDD" id="cd00751">
    <property type="entry name" value="thiolase"/>
    <property type="match status" value="1"/>
</dbReference>
<dbReference type="PANTHER" id="PTHR18919:SF156">
    <property type="entry name" value="ACETYL-COA ACETYLTRANSFERASE, MITOCHONDRIAL"/>
    <property type="match status" value="1"/>
</dbReference>
<evidence type="ECO:0000313" key="15">
    <source>
        <dbReference type="EMBL" id="KAF6001656.1"/>
    </source>
</evidence>
<dbReference type="InterPro" id="IPR020617">
    <property type="entry name" value="Thiolase_C"/>
</dbReference>
<dbReference type="InterPro" id="IPR002155">
    <property type="entry name" value="Thiolase"/>
</dbReference>
<feature type="region of interest" description="Disordered" evidence="12">
    <location>
        <begin position="467"/>
        <end position="491"/>
    </location>
</feature>
<dbReference type="Proteomes" id="UP000530660">
    <property type="component" value="Unassembled WGS sequence"/>
</dbReference>
<gene>
    <name evidence="15" type="primary">ERG10_2</name>
    <name evidence="15" type="ORF">F1559_000907</name>
</gene>
<evidence type="ECO:0000256" key="5">
    <source>
        <dbReference type="ARBA" id="ARBA00022679"/>
    </source>
</evidence>
<keyword evidence="6" id="KW-0479">Metal-binding</keyword>
<dbReference type="InterPro" id="IPR020613">
    <property type="entry name" value="Thiolase_CS"/>
</dbReference>
<evidence type="ECO:0000256" key="10">
    <source>
        <dbReference type="ARBA" id="ARBA00023315"/>
    </source>
</evidence>
<reference evidence="15 16" key="1">
    <citation type="journal article" date="2020" name="J. Phycol.">
        <title>Comparative genome analysis reveals Cyanidiococcus gen. nov., a new extremophilic red algal genus sister to Cyanidioschyzon (Cyanidioschyzonaceae, Rhodophyta).</title>
        <authorList>
            <person name="Liu S.-L."/>
            <person name="Chiang Y.-R."/>
            <person name="Yoon H.S."/>
            <person name="Fu H.-Y."/>
        </authorList>
    </citation>
    <scope>NUCLEOTIDE SEQUENCE [LARGE SCALE GENOMIC DNA]</scope>
    <source>
        <strain evidence="15 16">THAL066</strain>
    </source>
</reference>
<evidence type="ECO:0000256" key="2">
    <source>
        <dbReference type="ARBA" id="ARBA00010982"/>
    </source>
</evidence>